<dbReference type="GO" id="GO:0000981">
    <property type="term" value="F:DNA-binding transcription factor activity, RNA polymerase II-specific"/>
    <property type="evidence" value="ECO:0007669"/>
    <property type="project" value="TreeGrafter"/>
</dbReference>
<dbReference type="AlphaFoldDB" id="A0A9P6CXY7"/>
<dbReference type="InterPro" id="IPR002893">
    <property type="entry name" value="Znf_MYND"/>
</dbReference>
<evidence type="ECO:0000259" key="5">
    <source>
        <dbReference type="PROSITE" id="PS50865"/>
    </source>
</evidence>
<protein>
    <recommendedName>
        <fullName evidence="5">MYND-type domain-containing protein</fullName>
    </recommendedName>
</protein>
<dbReference type="PROSITE" id="PS01360">
    <property type="entry name" value="ZF_MYND_1"/>
    <property type="match status" value="1"/>
</dbReference>
<dbReference type="GO" id="GO:0008270">
    <property type="term" value="F:zinc ion binding"/>
    <property type="evidence" value="ECO:0007669"/>
    <property type="project" value="UniProtKB-KW"/>
</dbReference>
<dbReference type="InterPro" id="IPR024119">
    <property type="entry name" value="TF_DEAF-1"/>
</dbReference>
<gene>
    <name evidence="6" type="ORF">BDN70DRAFT_862417</name>
</gene>
<dbReference type="Pfam" id="PF14737">
    <property type="entry name" value="DUF4470"/>
    <property type="match status" value="1"/>
</dbReference>
<dbReference type="Proteomes" id="UP000807469">
    <property type="component" value="Unassembled WGS sequence"/>
</dbReference>
<comment type="caution">
    <text evidence="6">The sequence shown here is derived from an EMBL/GenBank/DDBJ whole genome shotgun (WGS) entry which is preliminary data.</text>
</comment>
<evidence type="ECO:0000313" key="7">
    <source>
        <dbReference type="Proteomes" id="UP000807469"/>
    </source>
</evidence>
<evidence type="ECO:0000256" key="2">
    <source>
        <dbReference type="ARBA" id="ARBA00022771"/>
    </source>
</evidence>
<reference evidence="6" key="1">
    <citation type="submission" date="2020-11" db="EMBL/GenBank/DDBJ databases">
        <authorList>
            <consortium name="DOE Joint Genome Institute"/>
            <person name="Ahrendt S."/>
            <person name="Riley R."/>
            <person name="Andreopoulos W."/>
            <person name="Labutti K."/>
            <person name="Pangilinan J."/>
            <person name="Ruiz-Duenas F.J."/>
            <person name="Barrasa J.M."/>
            <person name="Sanchez-Garcia M."/>
            <person name="Camarero S."/>
            <person name="Miyauchi S."/>
            <person name="Serrano A."/>
            <person name="Linde D."/>
            <person name="Babiker R."/>
            <person name="Drula E."/>
            <person name="Ayuso-Fernandez I."/>
            <person name="Pacheco R."/>
            <person name="Padilla G."/>
            <person name="Ferreira P."/>
            <person name="Barriuso J."/>
            <person name="Kellner H."/>
            <person name="Castanera R."/>
            <person name="Alfaro M."/>
            <person name="Ramirez L."/>
            <person name="Pisabarro A.G."/>
            <person name="Kuo A."/>
            <person name="Tritt A."/>
            <person name="Lipzen A."/>
            <person name="He G."/>
            <person name="Yan M."/>
            <person name="Ng V."/>
            <person name="Cullen D."/>
            <person name="Martin F."/>
            <person name="Rosso M.-N."/>
            <person name="Henrissat B."/>
            <person name="Hibbett D."/>
            <person name="Martinez A.T."/>
            <person name="Grigoriev I.V."/>
        </authorList>
    </citation>
    <scope>NUCLEOTIDE SEQUENCE</scope>
    <source>
        <strain evidence="6">CIRM-BRFM 674</strain>
    </source>
</reference>
<dbReference type="GO" id="GO:0005634">
    <property type="term" value="C:nucleus"/>
    <property type="evidence" value="ECO:0007669"/>
    <property type="project" value="TreeGrafter"/>
</dbReference>
<evidence type="ECO:0000256" key="4">
    <source>
        <dbReference type="PROSITE-ProRule" id="PRU00134"/>
    </source>
</evidence>
<feature type="domain" description="MYND-type" evidence="5">
    <location>
        <begin position="1150"/>
        <end position="1189"/>
    </location>
</feature>
<evidence type="ECO:0000256" key="1">
    <source>
        <dbReference type="ARBA" id="ARBA00022723"/>
    </source>
</evidence>
<sequence>MAHSVIWPKKTFFYPIGNTPPICLTQGLAPEKRADILLLGCGDPRNILYTVYADLGDGNRPLDVTCCDWEPAVLARNILLLTMIVDGVNSETAWSIFYHLFLDEPSFNILIAQCRTLLQSSSDMTTWKNSKYGSFIRFCTDHTLSEIRRHWGLYAESKDLTEAEHKAWKASFLAEMKAVRDARGATVTTLRSAGPLFISIFNISGQKSYTLFWTSGITKSKSSKVVNIPYVNPTFSYSLAGKMFNVHYGTDPIAAFFLAPALAKKANGVTIEDLTESAKSQFSSWCSSFKTRLEDPANANVVVRFFVGEVLAFCQTLHICKEKKTTEGRIYAHPWGGAPIVLDEGDYGNSATTTSKAPLLFNIIDTSNLADHVGLVNLLVVTVPLLERKPWSSLYTNTLLRPDSKGPPESGLSTNAFADIPSLSILVGIAPSPHLWHFTTHSNKHEILSATGPSQNPGQLHESISWHFISSFAPNTAPGPQDTELGRFVLLCDAKMLAKFFFSVYLKMFSEENQIANFANAKAGNTASFTKQNVIHYIRASFVAFLAFVKGSVRVDWVQAMDHLVDLLGAERTFLMGLNNYQDVMCHLYMRNVHTLDVLTSAHVETVRTTRDRFRGWKSVPPVVCIVLKIPRQKLKSLEDIDPDKIMTPVLQGEVLSSSFHNIFSSVQLTFGDTSVSDVDGEPQVTIKEDAKGWNGRSSLIATFYLPSWILTIAPTSTQVGLHIRSTPTSMQLMPILGMRMAIFSTPLTDTAHVHVVRHRPGNVRELEYLRTTPAYSPPTASETTRDVMVKFDPSGERVTHLIVRKDITDPVAAGVLASGIEVSVTPVTDSALLIAFGGNSYRFVYPFAIQIKRLQTRIARKSSYIEIEAPIRPDFSDFRNLSLNPFAVAYDTKQINLLNVHYLNLEVLPALSLPGNEKDLHWVSVHSGMMLSQAEKEVQGLFDQGKYDPLVNLKESIALILMNYAGLQIQSPKGWSNIFGLNDPLHGGVHTLIFVNAMKFDLASHTIVIDACAVPLFTGIMNKITPALTRLTERHFIQVVTQADENRAWKLLLPVLAERCRTWKHTNSCEYCTRGIPASVGGLEYSPLCSCGKGKNLGKFGTNSEWKLFHGEATRVAIGPLFTFSFMEDILKSIAETSEDMGTSNSMICANCGGPGKPTLSACSVCRKTQYCSRECQKAHWKVHKKICATLK</sequence>
<dbReference type="PANTHER" id="PTHR10237">
    <property type="entry name" value="DEFORMED EPIDERMAL AUTOREGULATORY FACTOR 1 HOMOLOG SUPPRESSIN"/>
    <property type="match status" value="1"/>
</dbReference>
<keyword evidence="3" id="KW-0862">Zinc</keyword>
<dbReference type="PROSITE" id="PS50865">
    <property type="entry name" value="ZF_MYND_2"/>
    <property type="match status" value="1"/>
</dbReference>
<accession>A0A9P6CXY7</accession>
<organism evidence="6 7">
    <name type="scientific">Pholiota conissans</name>
    <dbReference type="NCBI Taxonomy" id="109636"/>
    <lineage>
        <taxon>Eukaryota</taxon>
        <taxon>Fungi</taxon>
        <taxon>Dikarya</taxon>
        <taxon>Basidiomycota</taxon>
        <taxon>Agaricomycotina</taxon>
        <taxon>Agaricomycetes</taxon>
        <taxon>Agaricomycetidae</taxon>
        <taxon>Agaricales</taxon>
        <taxon>Agaricineae</taxon>
        <taxon>Strophariaceae</taxon>
        <taxon>Pholiota</taxon>
    </lineage>
</organism>
<proteinExistence type="predicted"/>
<dbReference type="Pfam" id="PF01753">
    <property type="entry name" value="zf-MYND"/>
    <property type="match status" value="1"/>
</dbReference>
<dbReference type="InterPro" id="IPR027974">
    <property type="entry name" value="DUF4470"/>
</dbReference>
<evidence type="ECO:0000256" key="3">
    <source>
        <dbReference type="ARBA" id="ARBA00022833"/>
    </source>
</evidence>
<keyword evidence="2 4" id="KW-0863">Zinc-finger</keyword>
<dbReference type="OrthoDB" id="432970at2759"/>
<dbReference type="PANTHER" id="PTHR10237:SF14">
    <property type="entry name" value="MYND-TYPE DOMAIN-CONTAINING PROTEIN"/>
    <property type="match status" value="1"/>
</dbReference>
<keyword evidence="7" id="KW-1185">Reference proteome</keyword>
<name>A0A9P6CXY7_9AGAR</name>
<dbReference type="Gene3D" id="6.10.140.2220">
    <property type="match status" value="1"/>
</dbReference>
<dbReference type="EMBL" id="MU155275">
    <property type="protein sequence ID" value="KAF9476995.1"/>
    <property type="molecule type" value="Genomic_DNA"/>
</dbReference>
<dbReference type="SUPFAM" id="SSF144232">
    <property type="entry name" value="HIT/MYND zinc finger-like"/>
    <property type="match status" value="1"/>
</dbReference>
<evidence type="ECO:0000313" key="6">
    <source>
        <dbReference type="EMBL" id="KAF9476995.1"/>
    </source>
</evidence>
<keyword evidence="1" id="KW-0479">Metal-binding</keyword>